<evidence type="ECO:0000256" key="6">
    <source>
        <dbReference type="ARBA" id="ARBA00022787"/>
    </source>
</evidence>
<keyword evidence="11" id="KW-1185">Reference proteome</keyword>
<comment type="subcellular location">
    <subcellularLocation>
        <location evidence="1">Mitochondrion outer membrane</location>
        <topology evidence="1">Multi-pass membrane protein</topology>
    </subcellularLocation>
</comment>
<dbReference type="AlphaFoldDB" id="T0MDI2"/>
<evidence type="ECO:0000256" key="8">
    <source>
        <dbReference type="ARBA" id="ARBA00023128"/>
    </source>
</evidence>
<accession>T0MDI2</accession>
<dbReference type="GO" id="GO:0005741">
    <property type="term" value="C:mitochondrial outer membrane"/>
    <property type="evidence" value="ECO:0007669"/>
    <property type="project" value="UniProtKB-SubCell"/>
</dbReference>
<dbReference type="OrthoDB" id="19656at2759"/>
<evidence type="ECO:0000313" key="11">
    <source>
        <dbReference type="Proteomes" id="UP000053780"/>
    </source>
</evidence>
<evidence type="ECO:0000256" key="3">
    <source>
        <dbReference type="ARBA" id="ARBA00022448"/>
    </source>
</evidence>
<dbReference type="InterPro" id="IPR027246">
    <property type="entry name" value="Porin_Euk/Tom40"/>
</dbReference>
<keyword evidence="3" id="KW-0813">Transport</keyword>
<keyword evidence="9" id="KW-0472">Membrane</keyword>
<dbReference type="Proteomes" id="UP000053780">
    <property type="component" value="Unassembled WGS sequence"/>
</dbReference>
<proteinExistence type="inferred from homology"/>
<name>T0MDI2_9MICR</name>
<dbReference type="InterPro" id="IPR023614">
    <property type="entry name" value="Porin_dom_sf"/>
</dbReference>
<gene>
    <name evidence="10" type="ORF">NAPIS_ORF01107</name>
</gene>
<comment type="similarity">
    <text evidence="2">Belongs to the Tom40 family.</text>
</comment>
<sequence>MKSSLKNIWKKLFKEEITFSYDSCNNEISKITDLYPFSGVSTEISKTLTPNIQIRHISIINSNETSKQLIGNLSFYNMLWQINADQDKNLQIRGTHIYKNILSKFNYSQITNREKYIHFEFDIKNKYNNLCFKLFKRLSKELSSVGILNFMQKIGNLSIGTEVIKVENGIGLSFSSRFEILNSIFTVSLHQFNVLSADLYYKLNEMIDFGLKFSTSKDSEVCYGLGIRVYSNRGEVIGSLNSSRQLCLSFNDKLGEGIYINASCRLEKNNFIYGYGFTYEF</sequence>
<dbReference type="GO" id="GO:0008320">
    <property type="term" value="F:protein transmembrane transporter activity"/>
    <property type="evidence" value="ECO:0007669"/>
    <property type="project" value="InterPro"/>
</dbReference>
<reference evidence="10 11" key="1">
    <citation type="journal article" date="2013" name="BMC Genomics">
        <title>Genome sequencing and comparative genomics of honey bee microsporidia, Nosema apis reveal novel insights into host-parasite interactions.</title>
        <authorList>
            <person name="Chen Yp."/>
            <person name="Pettis J.S."/>
            <person name="Zhao Y."/>
            <person name="Liu X."/>
            <person name="Tallon L.J."/>
            <person name="Sadzewicz L.D."/>
            <person name="Li R."/>
            <person name="Zheng H."/>
            <person name="Huang S."/>
            <person name="Zhang X."/>
            <person name="Hamilton M.C."/>
            <person name="Pernal S.F."/>
            <person name="Melathopoulos A.P."/>
            <person name="Yan X."/>
            <person name="Evans J.D."/>
        </authorList>
    </citation>
    <scope>NUCLEOTIDE SEQUENCE [LARGE SCALE GENOMIC DNA]</scope>
    <source>
        <strain evidence="10 11">BRL 01</strain>
    </source>
</reference>
<evidence type="ECO:0000256" key="7">
    <source>
        <dbReference type="ARBA" id="ARBA00022927"/>
    </source>
</evidence>
<evidence type="ECO:0000256" key="2">
    <source>
        <dbReference type="ARBA" id="ARBA00010510"/>
    </source>
</evidence>
<evidence type="ECO:0000256" key="5">
    <source>
        <dbReference type="ARBA" id="ARBA00022692"/>
    </source>
</evidence>
<evidence type="ECO:0000313" key="10">
    <source>
        <dbReference type="EMBL" id="EQB61321.1"/>
    </source>
</evidence>
<keyword evidence="8" id="KW-0496">Mitochondrion</keyword>
<keyword evidence="6" id="KW-1000">Mitochondrion outer membrane</keyword>
<evidence type="ECO:0000256" key="1">
    <source>
        <dbReference type="ARBA" id="ARBA00004374"/>
    </source>
</evidence>
<dbReference type="VEuPathDB" id="MicrosporidiaDB:NAPIS_ORF01107"/>
<dbReference type="InterPro" id="IPR037930">
    <property type="entry name" value="Tom40"/>
</dbReference>
<dbReference type="PANTHER" id="PTHR10802">
    <property type="entry name" value="MITOCHONDRIAL IMPORT RECEPTOR SUBUNIT TOM40"/>
    <property type="match status" value="1"/>
</dbReference>
<protein>
    <submittedName>
        <fullName evidence="10">Translocase of outer mitochondrial membrane 40-like protein</fullName>
    </submittedName>
</protein>
<organism evidence="10 11">
    <name type="scientific">Vairimorpha apis BRL 01</name>
    <dbReference type="NCBI Taxonomy" id="1037528"/>
    <lineage>
        <taxon>Eukaryota</taxon>
        <taxon>Fungi</taxon>
        <taxon>Fungi incertae sedis</taxon>
        <taxon>Microsporidia</taxon>
        <taxon>Nosematidae</taxon>
        <taxon>Vairimorpha</taxon>
    </lineage>
</organism>
<dbReference type="HOGENOM" id="CLU_086429_0_0_1"/>
<dbReference type="GO" id="GO:0030150">
    <property type="term" value="P:protein import into mitochondrial matrix"/>
    <property type="evidence" value="ECO:0007669"/>
    <property type="project" value="InterPro"/>
</dbReference>
<dbReference type="EMBL" id="KE647153">
    <property type="protein sequence ID" value="EQB61321.1"/>
    <property type="molecule type" value="Genomic_DNA"/>
</dbReference>
<keyword evidence="5" id="KW-0812">Transmembrane</keyword>
<dbReference type="Pfam" id="PF01459">
    <property type="entry name" value="Porin_3"/>
    <property type="match status" value="1"/>
</dbReference>
<keyword evidence="4" id="KW-1134">Transmembrane beta strand</keyword>
<keyword evidence="7" id="KW-0653">Protein transport</keyword>
<evidence type="ECO:0000256" key="4">
    <source>
        <dbReference type="ARBA" id="ARBA00022452"/>
    </source>
</evidence>
<evidence type="ECO:0000256" key="9">
    <source>
        <dbReference type="ARBA" id="ARBA00023136"/>
    </source>
</evidence>
<dbReference type="Gene3D" id="2.40.160.10">
    <property type="entry name" value="Porin"/>
    <property type="match status" value="1"/>
</dbReference>